<protein>
    <recommendedName>
        <fullName evidence="4">Secreted protein</fullName>
    </recommendedName>
</protein>
<reference evidence="2 3" key="1">
    <citation type="submission" date="2024-01" db="EMBL/GenBank/DDBJ databases">
        <title>The genomes of 5 underutilized Papilionoideae crops provide insights into root nodulation and disease resistance.</title>
        <authorList>
            <person name="Yuan L."/>
        </authorList>
    </citation>
    <scope>NUCLEOTIDE SEQUENCE [LARGE SCALE GENOMIC DNA]</scope>
    <source>
        <strain evidence="2">LY-2023</strain>
        <tissue evidence="2">Leaf</tissue>
    </source>
</reference>
<dbReference type="EMBL" id="JAYKXN010000005">
    <property type="protein sequence ID" value="KAK7284555.1"/>
    <property type="molecule type" value="Genomic_DNA"/>
</dbReference>
<evidence type="ECO:0000313" key="2">
    <source>
        <dbReference type="EMBL" id="KAK7284555.1"/>
    </source>
</evidence>
<dbReference type="AlphaFoldDB" id="A0AAN9P3H1"/>
<organism evidence="2 3">
    <name type="scientific">Clitoria ternatea</name>
    <name type="common">Butterfly pea</name>
    <dbReference type="NCBI Taxonomy" id="43366"/>
    <lineage>
        <taxon>Eukaryota</taxon>
        <taxon>Viridiplantae</taxon>
        <taxon>Streptophyta</taxon>
        <taxon>Embryophyta</taxon>
        <taxon>Tracheophyta</taxon>
        <taxon>Spermatophyta</taxon>
        <taxon>Magnoliopsida</taxon>
        <taxon>eudicotyledons</taxon>
        <taxon>Gunneridae</taxon>
        <taxon>Pentapetalae</taxon>
        <taxon>rosids</taxon>
        <taxon>fabids</taxon>
        <taxon>Fabales</taxon>
        <taxon>Fabaceae</taxon>
        <taxon>Papilionoideae</taxon>
        <taxon>50 kb inversion clade</taxon>
        <taxon>NPAAA clade</taxon>
        <taxon>indigoferoid/millettioid clade</taxon>
        <taxon>Phaseoleae</taxon>
        <taxon>Clitoria</taxon>
    </lineage>
</organism>
<name>A0AAN9P3H1_CLITE</name>
<sequence>MLTGIFSLIGNVVLLLGQCCFMRRSFEVDFSRNQIHTLLRCRGFMYPCRFRMRELSVLCMVIEKTYSQRY</sequence>
<comment type="caution">
    <text evidence="2">The sequence shown here is derived from an EMBL/GenBank/DDBJ whole genome shotgun (WGS) entry which is preliminary data.</text>
</comment>
<feature type="signal peptide" evidence="1">
    <location>
        <begin position="1"/>
        <end position="17"/>
    </location>
</feature>
<dbReference type="Proteomes" id="UP001359559">
    <property type="component" value="Unassembled WGS sequence"/>
</dbReference>
<keyword evidence="1" id="KW-0732">Signal</keyword>
<evidence type="ECO:0008006" key="4">
    <source>
        <dbReference type="Google" id="ProtNLM"/>
    </source>
</evidence>
<evidence type="ECO:0000256" key="1">
    <source>
        <dbReference type="SAM" id="SignalP"/>
    </source>
</evidence>
<evidence type="ECO:0000313" key="3">
    <source>
        <dbReference type="Proteomes" id="UP001359559"/>
    </source>
</evidence>
<keyword evidence="3" id="KW-1185">Reference proteome</keyword>
<feature type="chain" id="PRO_5042962797" description="Secreted protein" evidence="1">
    <location>
        <begin position="18"/>
        <end position="70"/>
    </location>
</feature>
<accession>A0AAN9P3H1</accession>
<gene>
    <name evidence="2" type="ORF">RJT34_19302</name>
</gene>
<proteinExistence type="predicted"/>